<dbReference type="Gene3D" id="1.20.5.3310">
    <property type="match status" value="1"/>
</dbReference>
<comment type="function">
    <text evidence="9">Part of the twin-arginine translocation (Tat) system that transports large folded proteins containing a characteristic twin-arginine motif in their signal peptide across membranes. Together with TatC, TatB is part of a receptor directly interacting with Tat signal peptides. TatB may form an oligomeric binding site that transiently accommodates folded Tat precursor proteins before their translocation.</text>
</comment>
<dbReference type="PRINTS" id="PR01506">
    <property type="entry name" value="TATBPROTEIN"/>
</dbReference>
<dbReference type="PANTHER" id="PTHR33162">
    <property type="entry name" value="SEC-INDEPENDENT PROTEIN TRANSLOCASE PROTEIN TATA, CHLOROPLASTIC"/>
    <property type="match status" value="1"/>
</dbReference>
<evidence type="ECO:0000256" key="4">
    <source>
        <dbReference type="ARBA" id="ARBA00022692"/>
    </source>
</evidence>
<evidence type="ECO:0000256" key="6">
    <source>
        <dbReference type="ARBA" id="ARBA00022989"/>
    </source>
</evidence>
<keyword evidence="7 9" id="KW-0811">Translocation</keyword>
<comment type="subcellular location">
    <subcellularLocation>
        <location evidence="9">Cell membrane</location>
        <topology evidence="9">Single-pass membrane protein</topology>
    </subcellularLocation>
    <subcellularLocation>
        <location evidence="1">Membrane</location>
        <topology evidence="1">Single-pass membrane protein</topology>
    </subcellularLocation>
</comment>
<sequence>MLDMGFSEILLFGIVAIVVLGPDKLPQAMRTVGRWYGKARRLMHSVQHDIEKELNLLEMKEQVQRELDQIRAVERDMQQQLVEMRKSAEDIASTKAQQGQSNPAAQQPAQSIGE</sequence>
<dbReference type="NCBIfam" id="TIGR01410">
    <property type="entry name" value="tatB"/>
    <property type="match status" value="1"/>
</dbReference>
<name>A0A009PA60_ACIBA</name>
<keyword evidence="4 9" id="KW-0812">Transmembrane</keyword>
<evidence type="ECO:0000256" key="8">
    <source>
        <dbReference type="ARBA" id="ARBA00023136"/>
    </source>
</evidence>
<dbReference type="GO" id="GO:0043953">
    <property type="term" value="P:protein transport by the Tat complex"/>
    <property type="evidence" value="ECO:0007669"/>
    <property type="project" value="UniProtKB-UniRule"/>
</dbReference>
<dbReference type="PATRIC" id="fig|1310607.3.peg.3598"/>
<dbReference type="HAMAP" id="MF_00237">
    <property type="entry name" value="TatB"/>
    <property type="match status" value="1"/>
</dbReference>
<reference evidence="12 13" key="1">
    <citation type="submission" date="2014-02" db="EMBL/GenBank/DDBJ databases">
        <title>Comparative genomics and transcriptomics to identify genetic mechanisms underlying the emergence of carbapenem resistant Acinetobacter baumannii (CRAb).</title>
        <authorList>
            <person name="Harris A.D."/>
            <person name="Johnson K.J."/>
            <person name="George J."/>
            <person name="Shefchek K."/>
            <person name="Daugherty S.C."/>
            <person name="Parankush S."/>
            <person name="Sadzewicz L."/>
            <person name="Tallon L."/>
            <person name="Sengamalay N."/>
            <person name="Hazen T.H."/>
            <person name="Rasko D.A."/>
        </authorList>
    </citation>
    <scope>NUCLEOTIDE SEQUENCE [LARGE SCALE GENOMIC DNA]</scope>
    <source>
        <strain evidence="12 13">625974</strain>
    </source>
</reference>
<evidence type="ECO:0000256" key="1">
    <source>
        <dbReference type="ARBA" id="ARBA00004167"/>
    </source>
</evidence>
<feature type="region of interest" description="Disordered" evidence="10">
    <location>
        <begin position="82"/>
        <end position="114"/>
    </location>
</feature>
<feature type="compositionally biased region" description="Low complexity" evidence="10">
    <location>
        <begin position="96"/>
        <end position="114"/>
    </location>
</feature>
<evidence type="ECO:0000256" key="10">
    <source>
        <dbReference type="SAM" id="MobiDB-lite"/>
    </source>
</evidence>
<dbReference type="PANTHER" id="PTHR33162:SF1">
    <property type="entry name" value="SEC-INDEPENDENT PROTEIN TRANSLOCASE PROTEIN TATA, CHLOROPLASTIC"/>
    <property type="match status" value="1"/>
</dbReference>
<protein>
    <recommendedName>
        <fullName evidence="9">Sec-independent protein translocase protein TatB</fullName>
    </recommendedName>
</protein>
<keyword evidence="5 9" id="KW-0653">Protein transport</keyword>
<organism evidence="12 13">
    <name type="scientific">Acinetobacter baumannii 625974</name>
    <dbReference type="NCBI Taxonomy" id="1310607"/>
    <lineage>
        <taxon>Bacteria</taxon>
        <taxon>Pseudomonadati</taxon>
        <taxon>Pseudomonadota</taxon>
        <taxon>Gammaproteobacteria</taxon>
        <taxon>Moraxellales</taxon>
        <taxon>Moraxellaceae</taxon>
        <taxon>Acinetobacter</taxon>
        <taxon>Acinetobacter calcoaceticus/baumannii complex</taxon>
    </lineage>
</organism>
<dbReference type="GeneID" id="66213355"/>
<evidence type="ECO:0000313" key="12">
    <source>
        <dbReference type="EMBL" id="EXC04620.1"/>
    </source>
</evidence>
<comment type="caution">
    <text evidence="12">The sequence shown here is derived from an EMBL/GenBank/DDBJ whole genome shotgun (WGS) entry which is preliminary data.</text>
</comment>
<evidence type="ECO:0000313" key="13">
    <source>
        <dbReference type="Proteomes" id="UP000021108"/>
    </source>
</evidence>
<dbReference type="InterPro" id="IPR018448">
    <property type="entry name" value="TatB"/>
</dbReference>
<keyword evidence="6 9" id="KW-1133">Transmembrane helix</keyword>
<keyword evidence="8 9" id="KW-0472">Membrane</keyword>
<accession>A0A009PA60</accession>
<comment type="subunit">
    <text evidence="9">The Tat system comprises two distinct complexes: a TatABC complex, containing multiple copies of TatA, TatB and TatC subunits, and a separate TatA complex, containing only TatA subunits. Substrates initially bind to the TatABC complex, which probably triggers association of the separate TatA complex to form the active translocon.</text>
</comment>
<proteinExistence type="inferred from homology"/>
<dbReference type="RefSeq" id="WP_002123497.1">
    <property type="nucleotide sequence ID" value="NZ_JEXD01000055.1"/>
</dbReference>
<keyword evidence="2 9" id="KW-0813">Transport</keyword>
<dbReference type="EMBL" id="JEXD01000055">
    <property type="protein sequence ID" value="EXC04620.1"/>
    <property type="molecule type" value="Genomic_DNA"/>
</dbReference>
<gene>
    <name evidence="9" type="primary">tatB</name>
    <name evidence="12" type="ORF">J506_3724</name>
</gene>
<feature type="transmembrane region" description="Helical" evidence="11">
    <location>
        <begin position="6"/>
        <end position="25"/>
    </location>
</feature>
<keyword evidence="3 9" id="KW-1003">Cell membrane</keyword>
<evidence type="ECO:0000256" key="11">
    <source>
        <dbReference type="SAM" id="Phobius"/>
    </source>
</evidence>
<comment type="similarity">
    <text evidence="9">Belongs to the TatB family.</text>
</comment>
<dbReference type="GO" id="GO:0008320">
    <property type="term" value="F:protein transmembrane transporter activity"/>
    <property type="evidence" value="ECO:0007669"/>
    <property type="project" value="UniProtKB-UniRule"/>
</dbReference>
<evidence type="ECO:0000256" key="3">
    <source>
        <dbReference type="ARBA" id="ARBA00022475"/>
    </source>
</evidence>
<evidence type="ECO:0000256" key="5">
    <source>
        <dbReference type="ARBA" id="ARBA00022927"/>
    </source>
</evidence>
<dbReference type="GO" id="GO:0033281">
    <property type="term" value="C:TAT protein transport complex"/>
    <property type="evidence" value="ECO:0007669"/>
    <property type="project" value="UniProtKB-UniRule"/>
</dbReference>
<evidence type="ECO:0000256" key="9">
    <source>
        <dbReference type="HAMAP-Rule" id="MF_00237"/>
    </source>
</evidence>
<evidence type="ECO:0000256" key="2">
    <source>
        <dbReference type="ARBA" id="ARBA00022448"/>
    </source>
</evidence>
<dbReference type="InterPro" id="IPR003369">
    <property type="entry name" value="TatA/B/E"/>
</dbReference>
<dbReference type="Proteomes" id="UP000021108">
    <property type="component" value="Unassembled WGS sequence"/>
</dbReference>
<dbReference type="Pfam" id="PF02416">
    <property type="entry name" value="TatA_B_E"/>
    <property type="match status" value="1"/>
</dbReference>
<evidence type="ECO:0000256" key="7">
    <source>
        <dbReference type="ARBA" id="ARBA00023010"/>
    </source>
</evidence>
<dbReference type="AlphaFoldDB" id="A0A009PA60"/>